<dbReference type="Pfam" id="PF07690">
    <property type="entry name" value="MFS_1"/>
    <property type="match status" value="1"/>
</dbReference>
<dbReference type="Gene3D" id="1.20.1250.20">
    <property type="entry name" value="MFS general substrate transporter like domains"/>
    <property type="match status" value="2"/>
</dbReference>
<feature type="transmembrane region" description="Helical" evidence="4">
    <location>
        <begin position="314"/>
        <end position="336"/>
    </location>
</feature>
<feature type="transmembrane region" description="Helical" evidence="4">
    <location>
        <begin position="122"/>
        <end position="143"/>
    </location>
</feature>
<feature type="transmembrane region" description="Helical" evidence="4">
    <location>
        <begin position="198"/>
        <end position="220"/>
    </location>
</feature>
<accession>C9Y795</accession>
<sequence length="340" mass="35794">MVPDGSQLGLIAAADSVGNAVGSLLMTFVLFRYNPRALVLIALLGFIAANALSAFRLDDTTMLLVRLASGVFSGVIAGLAIRRLSEGKDADRNLTWMVISQTLAIAVLLTFVLPWVGELGQATAAFIMVAMQGVICLLVRTLFPAVHLQAETELTSTSAPRTASAYLALLSIFLLYVTVGVVWTFVGFMGHEAGFKDAFVETLLGGANLLSIAAISIVPWMIQRDRLFSTGIVALTLCTLAALGLSLPPQASTYAVSTVVFICAWGTSITLLLALLPSYDKSGRMIMLAPGVLCMGSALGSFLGGQLMEMQSPAWAFRIAAICCAIAGVIVLGLGATRKR</sequence>
<feature type="transmembrane region" description="Helical" evidence="4">
    <location>
        <begin position="253"/>
        <end position="276"/>
    </location>
</feature>
<evidence type="ECO:0008006" key="6">
    <source>
        <dbReference type="Google" id="ProtNLM"/>
    </source>
</evidence>
<dbReference type="InterPro" id="IPR036259">
    <property type="entry name" value="MFS_trans_sf"/>
</dbReference>
<organism evidence="5">
    <name type="scientific">Curvibacter symbiont subsp. Hydra magnipapillata</name>
    <dbReference type="NCBI Taxonomy" id="667019"/>
    <lineage>
        <taxon>Bacteria</taxon>
        <taxon>Pseudomonadati</taxon>
        <taxon>Pseudomonadota</taxon>
        <taxon>Betaproteobacteria</taxon>
        <taxon>Burkholderiales</taxon>
        <taxon>Comamonadaceae</taxon>
        <taxon>Curvibacter</taxon>
    </lineage>
</organism>
<feature type="transmembrane region" description="Helical" evidence="4">
    <location>
        <begin position="63"/>
        <end position="81"/>
    </location>
</feature>
<evidence type="ECO:0000256" key="3">
    <source>
        <dbReference type="ARBA" id="ARBA00023136"/>
    </source>
</evidence>
<feature type="transmembrane region" description="Helical" evidence="4">
    <location>
        <begin position="38"/>
        <end position="57"/>
    </location>
</feature>
<evidence type="ECO:0000256" key="2">
    <source>
        <dbReference type="ARBA" id="ARBA00022989"/>
    </source>
</evidence>
<proteinExistence type="predicted"/>
<dbReference type="SUPFAM" id="SSF103473">
    <property type="entry name" value="MFS general substrate transporter"/>
    <property type="match status" value="1"/>
</dbReference>
<feature type="transmembrane region" description="Helical" evidence="4">
    <location>
        <begin position="227"/>
        <end position="247"/>
    </location>
</feature>
<dbReference type="EMBL" id="FN543103">
    <property type="protein sequence ID" value="CBA26876.1"/>
    <property type="molecule type" value="Genomic_DNA"/>
</dbReference>
<gene>
    <name evidence="5" type="ORF">Csp_G38830</name>
</gene>
<name>C9Y795_CURXX</name>
<feature type="transmembrane region" description="Helical" evidence="4">
    <location>
        <begin position="164"/>
        <end position="186"/>
    </location>
</feature>
<keyword evidence="3 4" id="KW-0472">Membrane</keyword>
<dbReference type="GO" id="GO:0022857">
    <property type="term" value="F:transmembrane transporter activity"/>
    <property type="evidence" value="ECO:0007669"/>
    <property type="project" value="InterPro"/>
</dbReference>
<dbReference type="AlphaFoldDB" id="C9Y795"/>
<evidence type="ECO:0000256" key="4">
    <source>
        <dbReference type="SAM" id="Phobius"/>
    </source>
</evidence>
<feature type="transmembrane region" description="Helical" evidence="4">
    <location>
        <begin position="93"/>
        <end position="116"/>
    </location>
</feature>
<feature type="transmembrane region" description="Helical" evidence="4">
    <location>
        <begin position="6"/>
        <end position="31"/>
    </location>
</feature>
<protein>
    <recommendedName>
        <fullName evidence="6">MFS transporter</fullName>
    </recommendedName>
</protein>
<reference evidence="5" key="1">
    <citation type="journal article" date="2010" name="Nature">
        <title>The Dynamic genome of Hydra.</title>
        <authorList>
            <person name="Chapman J.A."/>
            <person name="Kirkness E.F."/>
            <person name="Simakov O."/>
            <person name="Hampson S.E."/>
            <person name="Mitros T."/>
            <person name="Weinmaier T."/>
            <person name="Rattei T."/>
            <person name="Balasubramanian P.G."/>
            <person name="Borman J."/>
            <person name="Busam D."/>
            <person name="Disbennett K."/>
            <person name="Pfannkoch C."/>
            <person name="Sumin N."/>
            <person name="Sutton G."/>
            <person name="Viswanathan L."/>
            <person name="Walenz B."/>
            <person name="Goodstein D.M."/>
            <person name="Hellsten U."/>
            <person name="Kawashima T."/>
            <person name="Prochnik S.E."/>
            <person name="Putnam N.H."/>
            <person name="Shu S."/>
            <person name="Blumberg B."/>
            <person name="Dana C.E."/>
            <person name="Gee L."/>
            <person name="Kibler D.F."/>
            <person name="Law L."/>
            <person name="Lindgens D."/>
            <person name="Martinez D.E."/>
            <person name="Peng J."/>
            <person name="Wigge P.A."/>
            <person name="Bertulat B."/>
            <person name="Guder C."/>
            <person name="Nakamura Y."/>
            <person name="Ozbek S."/>
            <person name="Watanabe H."/>
            <person name="Khalturin K."/>
            <person name="Hemmrich G."/>
            <person name="Franke A."/>
            <person name="Augustin R."/>
            <person name="Fraune S."/>
            <person name="Hayakawa E."/>
            <person name="Hayakawa S."/>
            <person name="Hirose M."/>
            <person name="Hwang J."/>
            <person name="Ikeo K."/>
            <person name="Nishimiya-Fujisawa C."/>
            <person name="Ogura A."/>
            <person name="Takahashi T."/>
            <person name="Steinmetz P.R."/>
            <person name="Zhang X."/>
            <person name="Aufschnaiter R."/>
            <person name="Eder M.K."/>
            <person name="Gorny A.K."/>
            <person name="Salvenmoser W."/>
            <person name="Heimberg A.M."/>
            <person name="Wheeler B.M."/>
            <person name="Peterson K.J."/>
            <person name="Boettger A."/>
            <person name="Tischler P."/>
            <person name="Wolf A."/>
            <person name="Gojobori T."/>
            <person name="Remington K.A."/>
            <person name="Strausberg R.L."/>
            <person name="Venter J."/>
            <person name="Technau U."/>
            <person name="Hobmayer B."/>
            <person name="Bosch T.C."/>
            <person name="Holstein T.W."/>
            <person name="Fujisawa T."/>
            <person name="Bode H.R."/>
            <person name="David C.N."/>
            <person name="Rokhsar D.S."/>
            <person name="Steele R.E."/>
        </authorList>
    </citation>
    <scope>NUCLEOTIDE SEQUENCE</scope>
</reference>
<keyword evidence="1 4" id="KW-0812">Transmembrane</keyword>
<feature type="transmembrane region" description="Helical" evidence="4">
    <location>
        <begin position="288"/>
        <end position="308"/>
    </location>
</feature>
<evidence type="ECO:0000256" key="1">
    <source>
        <dbReference type="ARBA" id="ARBA00022692"/>
    </source>
</evidence>
<evidence type="ECO:0000313" key="5">
    <source>
        <dbReference type="EMBL" id="CBA26876.1"/>
    </source>
</evidence>
<keyword evidence="2 4" id="KW-1133">Transmembrane helix</keyword>
<dbReference type="InterPro" id="IPR011701">
    <property type="entry name" value="MFS"/>
</dbReference>